<evidence type="ECO:0000256" key="1">
    <source>
        <dbReference type="SAM" id="MobiDB-lite"/>
    </source>
</evidence>
<reference evidence="2" key="1">
    <citation type="journal article" date="2013" name="Nat. Biotechnol.">
        <title>Draft genome sequence of chickpea (Cicer arietinum) provides a resource for trait improvement.</title>
        <authorList>
            <person name="Varshney R.K."/>
            <person name="Song C."/>
            <person name="Saxena R.K."/>
            <person name="Azam S."/>
            <person name="Yu S."/>
            <person name="Sharpe A.G."/>
            <person name="Cannon S."/>
            <person name="Baek J."/>
            <person name="Rosen B.D."/>
            <person name="Tar'an B."/>
            <person name="Millan T."/>
            <person name="Zhang X."/>
            <person name="Ramsay L.D."/>
            <person name="Iwata A."/>
            <person name="Wang Y."/>
            <person name="Nelson W."/>
            <person name="Farmer A.D."/>
            <person name="Gaur P.M."/>
            <person name="Soderlund C."/>
            <person name="Penmetsa R.V."/>
            <person name="Xu C."/>
            <person name="Bharti A.K."/>
            <person name="He W."/>
            <person name="Winter P."/>
            <person name="Zhao S."/>
            <person name="Hane J.K."/>
            <person name="Carrasquilla-Garcia N."/>
            <person name="Condie J.A."/>
            <person name="Upadhyaya H.D."/>
            <person name="Luo M.C."/>
            <person name="Thudi M."/>
            <person name="Gowda C.L."/>
            <person name="Singh N.P."/>
            <person name="Lichtenzveig J."/>
            <person name="Gali K.K."/>
            <person name="Rubio J."/>
            <person name="Nadarajan N."/>
            <person name="Dolezel J."/>
            <person name="Bansal K.C."/>
            <person name="Xu X."/>
            <person name="Edwards D."/>
            <person name="Zhang G."/>
            <person name="Kahl G."/>
            <person name="Gil J."/>
            <person name="Singh K.B."/>
            <person name="Datta S.K."/>
            <person name="Jackson S.A."/>
            <person name="Wang J."/>
            <person name="Cook D.R."/>
        </authorList>
    </citation>
    <scope>NUCLEOTIDE SEQUENCE [LARGE SCALE GENOMIC DNA]</scope>
    <source>
        <strain evidence="2">cv. CDC Frontier</strain>
    </source>
</reference>
<name>A0A1S2XMQ8_CICAR</name>
<protein>
    <submittedName>
        <fullName evidence="3">Chromatin assembly factor 1 subunit A-B-like</fullName>
    </submittedName>
</protein>
<feature type="compositionally biased region" description="Basic and acidic residues" evidence="1">
    <location>
        <begin position="102"/>
        <end position="163"/>
    </location>
</feature>
<feature type="region of interest" description="Disordered" evidence="1">
    <location>
        <begin position="1"/>
        <end position="172"/>
    </location>
</feature>
<organism evidence="2 3">
    <name type="scientific">Cicer arietinum</name>
    <name type="common">Chickpea</name>
    <name type="synonym">Garbanzo</name>
    <dbReference type="NCBI Taxonomy" id="3827"/>
    <lineage>
        <taxon>Eukaryota</taxon>
        <taxon>Viridiplantae</taxon>
        <taxon>Streptophyta</taxon>
        <taxon>Embryophyta</taxon>
        <taxon>Tracheophyta</taxon>
        <taxon>Spermatophyta</taxon>
        <taxon>Magnoliopsida</taxon>
        <taxon>eudicotyledons</taxon>
        <taxon>Gunneridae</taxon>
        <taxon>Pentapetalae</taxon>
        <taxon>rosids</taxon>
        <taxon>fabids</taxon>
        <taxon>Fabales</taxon>
        <taxon>Fabaceae</taxon>
        <taxon>Papilionoideae</taxon>
        <taxon>50 kb inversion clade</taxon>
        <taxon>NPAAA clade</taxon>
        <taxon>Hologalegina</taxon>
        <taxon>IRL clade</taxon>
        <taxon>Cicereae</taxon>
        <taxon>Cicer</taxon>
    </lineage>
</organism>
<dbReference type="PaxDb" id="3827-XP_004491061.1"/>
<accession>A0A1S2XMQ8</accession>
<sequence>MQQHFSNLAKAQTPCMQQKSANQHKHCSNSFSNTLLRKSGKSTNQQIPNLRSFDEEWPRQGETSLRRAEAKRVRGKAGRGRDELKRGKASTTQDGKRKAKRKEIALAKEAKQKEREAKKKEKEEKQKAKQKEREAKKKEKEEKQKQRALAKEAKQKEKEEKQKQIALAKKAKQEEKALAKYEKMMKDIERLNAIARNWRWGMGCTVKGNKVIEKK</sequence>
<feature type="compositionally biased region" description="Polar residues" evidence="1">
    <location>
        <begin position="28"/>
        <end position="49"/>
    </location>
</feature>
<gene>
    <name evidence="3" type="primary">LOC101500710</name>
</gene>
<reference evidence="3" key="2">
    <citation type="submission" date="2025-08" db="UniProtKB">
        <authorList>
            <consortium name="RefSeq"/>
        </authorList>
    </citation>
    <scope>IDENTIFICATION</scope>
    <source>
        <tissue evidence="3">Etiolated seedlings</tissue>
    </source>
</reference>
<dbReference type="Proteomes" id="UP000087171">
    <property type="component" value="Chromosome Ca2"/>
</dbReference>
<dbReference type="AlphaFoldDB" id="A0A1S2XMQ8"/>
<dbReference type="RefSeq" id="XP_004491061.1">
    <property type="nucleotide sequence ID" value="XM_004491004.1"/>
</dbReference>
<proteinExistence type="predicted"/>
<evidence type="ECO:0000313" key="2">
    <source>
        <dbReference type="Proteomes" id="UP000087171"/>
    </source>
</evidence>
<feature type="compositionally biased region" description="Basic and acidic residues" evidence="1">
    <location>
        <begin position="52"/>
        <end position="72"/>
    </location>
</feature>
<keyword evidence="2" id="KW-1185">Reference proteome</keyword>
<feature type="compositionally biased region" description="Polar residues" evidence="1">
    <location>
        <begin position="1"/>
        <end position="21"/>
    </location>
</feature>
<evidence type="ECO:0000313" key="3">
    <source>
        <dbReference type="RefSeq" id="XP_004491061.1"/>
    </source>
</evidence>